<gene>
    <name evidence="3" type="ORF">GCM10012275_12550</name>
</gene>
<dbReference type="InterPro" id="IPR039424">
    <property type="entry name" value="SBP_5"/>
</dbReference>
<comment type="caution">
    <text evidence="3">The sequence shown here is derived from an EMBL/GenBank/DDBJ whole genome shotgun (WGS) entry which is preliminary data.</text>
</comment>
<dbReference type="RefSeq" id="WP_189054797.1">
    <property type="nucleotide sequence ID" value="NZ_BMMK01000003.1"/>
</dbReference>
<keyword evidence="4" id="KW-1185">Reference proteome</keyword>
<sequence>MRRARFVSAVALLSGAALVLSACGGGGGTGGDSDVAAMAVAKGQHDGNYTAPEVSDAGAISVSTDKPFTAYNNQTTDANSSYNNFALVQVQIGAFTLNGNNKVLLNKDVMDSVEETSTDPQTVTYKIKKGVTWSDGEPWDCDDFYLTWLAQSGKAKKPDGGTAFLAAGTSGYDLIESVECPDPQTVVTKYSSPYPDWKGLFNNGSITPAHILEQQTGIADITQLKPDGDPAELARAGEFWNTGWRGFKKDVMPASGPYMITDWQQNVSVTLERNPKWAGAKAGPSRITLKAIPDSVAQAQALENNENQVMSAAQPDINAADRLRGLSAQGVTYGAAPGLAFEHLDLNFARPLLAQEAVRKAFFQCVNREEIANKLIGSVEPDIKPLNSLLFFPQDDGYQDVYSDKTKGGAEAAKKTLQEAGWQQGSDGVFVKDGQRLRLSISHTDIPRRKQTVELIQGQCKDAGIEVEDNTDANFLSGRVDKGDYDIALFAWSGGPFKADKKPIYISGGSQNWQKLSSPKADEALEKAVTQTSQEAAIPYYQEADKALAETYGSLPLFQMPSMWAFRDLDRVYFQSYYGTLWNANEWQKKTS</sequence>
<organism evidence="3 4">
    <name type="scientific">Longimycelium tulufanense</name>
    <dbReference type="NCBI Taxonomy" id="907463"/>
    <lineage>
        <taxon>Bacteria</taxon>
        <taxon>Bacillati</taxon>
        <taxon>Actinomycetota</taxon>
        <taxon>Actinomycetes</taxon>
        <taxon>Pseudonocardiales</taxon>
        <taxon>Pseudonocardiaceae</taxon>
        <taxon>Longimycelium</taxon>
    </lineage>
</organism>
<name>A0A8J3CBG3_9PSEU</name>
<dbReference type="SUPFAM" id="SSF53850">
    <property type="entry name" value="Periplasmic binding protein-like II"/>
    <property type="match status" value="1"/>
</dbReference>
<feature type="chain" id="PRO_5035187084" evidence="1">
    <location>
        <begin position="23"/>
        <end position="592"/>
    </location>
</feature>
<dbReference type="Pfam" id="PF00496">
    <property type="entry name" value="SBP_bac_5"/>
    <property type="match status" value="1"/>
</dbReference>
<dbReference type="Gene3D" id="3.10.105.10">
    <property type="entry name" value="Dipeptide-binding Protein, Domain 3"/>
    <property type="match status" value="1"/>
</dbReference>
<dbReference type="Gene3D" id="3.40.190.10">
    <property type="entry name" value="Periplasmic binding protein-like II"/>
    <property type="match status" value="1"/>
</dbReference>
<evidence type="ECO:0000313" key="4">
    <source>
        <dbReference type="Proteomes" id="UP000637578"/>
    </source>
</evidence>
<feature type="domain" description="Solute-binding protein family 5" evidence="2">
    <location>
        <begin position="109"/>
        <end position="510"/>
    </location>
</feature>
<dbReference type="PROSITE" id="PS51257">
    <property type="entry name" value="PROKAR_LIPOPROTEIN"/>
    <property type="match status" value="1"/>
</dbReference>
<evidence type="ECO:0000313" key="3">
    <source>
        <dbReference type="EMBL" id="GGM43067.1"/>
    </source>
</evidence>
<protein>
    <submittedName>
        <fullName evidence="3">Peptide ABC transporter substrate-binding protein</fullName>
    </submittedName>
</protein>
<dbReference type="GO" id="GO:0015833">
    <property type="term" value="P:peptide transport"/>
    <property type="evidence" value="ECO:0007669"/>
    <property type="project" value="TreeGrafter"/>
</dbReference>
<evidence type="ECO:0000259" key="2">
    <source>
        <dbReference type="Pfam" id="PF00496"/>
    </source>
</evidence>
<reference evidence="3" key="1">
    <citation type="journal article" date="2014" name="Int. J. Syst. Evol. Microbiol.">
        <title>Complete genome sequence of Corynebacterium casei LMG S-19264T (=DSM 44701T), isolated from a smear-ripened cheese.</title>
        <authorList>
            <consortium name="US DOE Joint Genome Institute (JGI-PGF)"/>
            <person name="Walter F."/>
            <person name="Albersmeier A."/>
            <person name="Kalinowski J."/>
            <person name="Ruckert C."/>
        </authorList>
    </citation>
    <scope>NUCLEOTIDE SEQUENCE</scope>
    <source>
        <strain evidence="3">CGMCC 4.5737</strain>
    </source>
</reference>
<proteinExistence type="predicted"/>
<dbReference type="PANTHER" id="PTHR30290:SF65">
    <property type="entry name" value="MONOACYL PHOSPHATIDYLINOSITOL TETRAMANNOSIDE-BINDING PROTEIN LPQW-RELATED"/>
    <property type="match status" value="1"/>
</dbReference>
<dbReference type="Proteomes" id="UP000637578">
    <property type="component" value="Unassembled WGS sequence"/>
</dbReference>
<dbReference type="GO" id="GO:1904680">
    <property type="term" value="F:peptide transmembrane transporter activity"/>
    <property type="evidence" value="ECO:0007669"/>
    <property type="project" value="TreeGrafter"/>
</dbReference>
<dbReference type="CDD" id="cd08501">
    <property type="entry name" value="PBP2_Lpqw"/>
    <property type="match status" value="1"/>
</dbReference>
<dbReference type="AlphaFoldDB" id="A0A8J3CBG3"/>
<dbReference type="InterPro" id="IPR000914">
    <property type="entry name" value="SBP_5_dom"/>
</dbReference>
<dbReference type="PANTHER" id="PTHR30290">
    <property type="entry name" value="PERIPLASMIC BINDING COMPONENT OF ABC TRANSPORTER"/>
    <property type="match status" value="1"/>
</dbReference>
<dbReference type="EMBL" id="BMMK01000003">
    <property type="protein sequence ID" value="GGM43067.1"/>
    <property type="molecule type" value="Genomic_DNA"/>
</dbReference>
<feature type="signal peptide" evidence="1">
    <location>
        <begin position="1"/>
        <end position="22"/>
    </location>
</feature>
<evidence type="ECO:0000256" key="1">
    <source>
        <dbReference type="SAM" id="SignalP"/>
    </source>
</evidence>
<accession>A0A8J3CBG3</accession>
<reference evidence="3" key="2">
    <citation type="submission" date="2020-09" db="EMBL/GenBank/DDBJ databases">
        <authorList>
            <person name="Sun Q."/>
            <person name="Zhou Y."/>
        </authorList>
    </citation>
    <scope>NUCLEOTIDE SEQUENCE</scope>
    <source>
        <strain evidence="3">CGMCC 4.5737</strain>
    </source>
</reference>
<keyword evidence="1" id="KW-0732">Signal</keyword>